<dbReference type="Proteomes" id="UP000262699">
    <property type="component" value="Unassembled WGS sequence"/>
</dbReference>
<sequence>MAEWLYEAGIGEARAALVSRGRIWKARIEVDSAEPREGMVARARLVERNGPRTGKVALPDKLGEALIEPLPPGITQGASLTVRIVREAIVERGRRRLPKAVPSDGPLHPGPTLRERLAATGISVVELRAHQADELEAAGWSEVINEAITGDIAFPGGWLRMAVTPAMTLFDVDGPPPHGPLAIAAAHAAAQAIERHGIGGSIGIDFPTLADKAERAAAAAALDAALPQPFERTAINGFGFLQVVRRRTRASLPEAILADSVGHAARAVLRIAERVPPPVPDTHIVPEPVARWLARRPDLLNELARRTGVAVRFVAEEPR</sequence>
<reference evidence="1 2" key="1">
    <citation type="journal article" date="2018" name="Nat. Biotechnol.">
        <title>A standardized bacterial taxonomy based on genome phylogeny substantially revises the tree of life.</title>
        <authorList>
            <person name="Parks D.H."/>
            <person name="Chuvochina M."/>
            <person name="Waite D.W."/>
            <person name="Rinke C."/>
            <person name="Skarshewski A."/>
            <person name="Chaumeil P.A."/>
            <person name="Hugenholtz P."/>
        </authorList>
    </citation>
    <scope>NUCLEOTIDE SEQUENCE [LARGE SCALE GENOMIC DNA]</scope>
    <source>
        <strain evidence="1">UBA9015</strain>
    </source>
</reference>
<gene>
    <name evidence="1" type="ORF">DEP91_04675</name>
</gene>
<organism evidence="1 2">
    <name type="scientific">Sphingomonas bacterium</name>
    <dbReference type="NCBI Taxonomy" id="1895847"/>
    <lineage>
        <taxon>Bacteria</taxon>
        <taxon>Pseudomonadati</taxon>
        <taxon>Pseudomonadota</taxon>
        <taxon>Alphaproteobacteria</taxon>
        <taxon>Sphingomonadales</taxon>
        <taxon>Sphingomonadaceae</taxon>
        <taxon>Sphingomonas</taxon>
    </lineage>
</organism>
<accession>A0A3D0W9M5</accession>
<evidence type="ECO:0000313" key="2">
    <source>
        <dbReference type="Proteomes" id="UP000262699"/>
    </source>
</evidence>
<comment type="caution">
    <text evidence="1">The sequence shown here is derived from an EMBL/GenBank/DDBJ whole genome shotgun (WGS) entry which is preliminary data.</text>
</comment>
<dbReference type="AlphaFoldDB" id="A0A3D0W9M5"/>
<name>A0A3D0W9M5_9SPHN</name>
<proteinExistence type="predicted"/>
<protein>
    <submittedName>
        <fullName evidence="1">Ribonuclease</fullName>
    </submittedName>
</protein>
<evidence type="ECO:0000313" key="1">
    <source>
        <dbReference type="EMBL" id="HCB75457.1"/>
    </source>
</evidence>
<dbReference type="EMBL" id="DOYJ01000133">
    <property type="protein sequence ID" value="HCB75457.1"/>
    <property type="molecule type" value="Genomic_DNA"/>
</dbReference>